<geneLocation type="plasmid" evidence="4">
    <name>pkf715c dna</name>
</geneLocation>
<sequence>MADEQKPKRKLLSSLASATRSAAQLLLGEVAEPQIQGSVSTFDADYVGVEMLLGNTDRPARSRVDIYRKWHHMVQSGLMHTILRLKVQMALGGHETTGETVFIEPKPGATAGEKKMVAELQELAKFFNQNAHQVCFNAAGYGDAFARLYTRKGHGIHAMSADIFPFMVQPYEVLGQTVTYVVALGEKVTSRISHMDMIRMKMPRMGYLPQMRAVENAQKINLETNDPAEMQPLPALIGGSLLEACEEDFDNLEAALRGLVGQRIAGSIDETMIGANMSDMTVEQQESFMRSLEKMLKTMKQRAEDAVRTGRYSTSRHFHIMPTFNEKQLTQVSSFTGTSNSGAGTNIEDVMFHARKLAGTAGIDLSMVGFADQLTGGLGEGGFNRTSSQGAEGSRIIRTAFTAFCNDAIDRHMIAKHGRTWSDDERPYVINFYGSIAALEAEKQASRERAINGGLMLVQMMAQMREMGLPPETNEQMFIKVELDHDFAKILADGLKNAKPPEPPGMPGFGGGGEDDFEPMEPERAITQNTKDEAE</sequence>
<accession>A0A1L7NPU0</accession>
<keyword evidence="1" id="KW-0175">Coiled coil</keyword>
<protein>
    <recommendedName>
        <fullName evidence="5">Portal protein</fullName>
    </recommendedName>
</protein>
<proteinExistence type="predicted"/>
<evidence type="ECO:0008006" key="5">
    <source>
        <dbReference type="Google" id="ProtNLM"/>
    </source>
</evidence>
<organism evidence="3 4">
    <name type="scientific">Pseudomonas putida</name>
    <name type="common">Arthrobacter siderocapsulatus</name>
    <dbReference type="NCBI Taxonomy" id="303"/>
    <lineage>
        <taxon>Bacteria</taxon>
        <taxon>Pseudomonadati</taxon>
        <taxon>Pseudomonadota</taxon>
        <taxon>Gammaproteobacteria</taxon>
        <taxon>Pseudomonadales</taxon>
        <taxon>Pseudomonadaceae</taxon>
        <taxon>Pseudomonas</taxon>
    </lineage>
</organism>
<name>A0A1L7NPU0_PSEPU</name>
<gene>
    <name evidence="3" type="ORF">KF715C_pC560</name>
</gene>
<evidence type="ECO:0000256" key="1">
    <source>
        <dbReference type="SAM" id="Coils"/>
    </source>
</evidence>
<feature type="coiled-coil region" evidence="1">
    <location>
        <begin position="242"/>
        <end position="309"/>
    </location>
</feature>
<keyword evidence="3" id="KW-0614">Plasmid</keyword>
<dbReference type="EMBL" id="AP015032">
    <property type="protein sequence ID" value="BAW27489.1"/>
    <property type="molecule type" value="Genomic_DNA"/>
</dbReference>
<evidence type="ECO:0000313" key="3">
    <source>
        <dbReference type="EMBL" id="BAW27489.1"/>
    </source>
</evidence>
<reference evidence="3 4" key="1">
    <citation type="submission" date="2015-11" db="EMBL/GenBank/DDBJ databases">
        <title>Complete genome sequencing of a biphenyl-degrading bacterium, Pseudomonas putida KF715 (=NBRC110667).</title>
        <authorList>
            <person name="Suenaga H."/>
            <person name="Fujihara N."/>
            <person name="Watanabe T."/>
            <person name="Hirose J."/>
            <person name="Kimura N."/>
            <person name="Yamazoe A."/>
            <person name="Hosoyama A."/>
            <person name="Shimodaira J."/>
            <person name="Furukawa K."/>
        </authorList>
    </citation>
    <scope>NUCLEOTIDE SEQUENCE [LARGE SCALE GENOMIC DNA]</scope>
    <source>
        <strain evidence="3 4">KF715</strain>
        <plasmid evidence="4">Plasmid pkf715c dna</plasmid>
    </source>
</reference>
<dbReference type="RefSeq" id="WP_096427206.1">
    <property type="nucleotide sequence ID" value="NZ_AP015032.1"/>
</dbReference>
<feature type="region of interest" description="Disordered" evidence="2">
    <location>
        <begin position="495"/>
        <end position="535"/>
    </location>
</feature>
<evidence type="ECO:0000256" key="2">
    <source>
        <dbReference type="SAM" id="MobiDB-lite"/>
    </source>
</evidence>
<evidence type="ECO:0000313" key="4">
    <source>
        <dbReference type="Proteomes" id="UP000218731"/>
    </source>
</evidence>
<dbReference type="AlphaFoldDB" id="A0A1L7NPU0"/>
<dbReference type="Proteomes" id="UP000218731">
    <property type="component" value="Plasmid pKF715C"/>
</dbReference>